<evidence type="ECO:0000313" key="2">
    <source>
        <dbReference type="EMBL" id="KAF2233814.1"/>
    </source>
</evidence>
<reference evidence="2" key="1">
    <citation type="journal article" date="2020" name="Stud. Mycol.">
        <title>101 Dothideomycetes genomes: a test case for predicting lifestyles and emergence of pathogens.</title>
        <authorList>
            <person name="Haridas S."/>
            <person name="Albert R."/>
            <person name="Binder M."/>
            <person name="Bloem J."/>
            <person name="Labutti K."/>
            <person name="Salamov A."/>
            <person name="Andreopoulos B."/>
            <person name="Baker S."/>
            <person name="Barry K."/>
            <person name="Bills G."/>
            <person name="Bluhm B."/>
            <person name="Cannon C."/>
            <person name="Castanera R."/>
            <person name="Culley D."/>
            <person name="Daum C."/>
            <person name="Ezra D."/>
            <person name="Gonzalez J."/>
            <person name="Henrissat B."/>
            <person name="Kuo A."/>
            <person name="Liang C."/>
            <person name="Lipzen A."/>
            <person name="Lutzoni F."/>
            <person name="Magnuson J."/>
            <person name="Mondo S."/>
            <person name="Nolan M."/>
            <person name="Ohm R."/>
            <person name="Pangilinan J."/>
            <person name="Park H.-J."/>
            <person name="Ramirez L."/>
            <person name="Alfaro M."/>
            <person name="Sun H."/>
            <person name="Tritt A."/>
            <person name="Yoshinaga Y."/>
            <person name="Zwiers L.-H."/>
            <person name="Turgeon B."/>
            <person name="Goodwin S."/>
            <person name="Spatafora J."/>
            <person name="Crous P."/>
            <person name="Grigoriev I."/>
        </authorList>
    </citation>
    <scope>NUCLEOTIDE SEQUENCE</scope>
    <source>
        <strain evidence="2">Tuck. ex Michener</strain>
    </source>
</reference>
<dbReference type="InterPro" id="IPR024983">
    <property type="entry name" value="CHAT_dom"/>
</dbReference>
<dbReference type="OrthoDB" id="9991317at2759"/>
<keyword evidence="3" id="KW-1185">Reference proteome</keyword>
<protein>
    <recommendedName>
        <fullName evidence="1">CHAT domain-containing protein</fullName>
    </recommendedName>
</protein>
<feature type="domain" description="CHAT" evidence="1">
    <location>
        <begin position="811"/>
        <end position="1096"/>
    </location>
</feature>
<accession>A0A6A6H6U2</accession>
<evidence type="ECO:0000313" key="3">
    <source>
        <dbReference type="Proteomes" id="UP000800092"/>
    </source>
</evidence>
<dbReference type="EMBL" id="ML991803">
    <property type="protein sequence ID" value="KAF2233814.1"/>
    <property type="molecule type" value="Genomic_DNA"/>
</dbReference>
<dbReference type="AlphaFoldDB" id="A0A6A6H6U2"/>
<dbReference type="Pfam" id="PF12770">
    <property type="entry name" value="CHAT"/>
    <property type="match status" value="1"/>
</dbReference>
<gene>
    <name evidence="2" type="ORF">EV356DRAFT_188160</name>
</gene>
<name>A0A6A6H6U2_VIRVR</name>
<evidence type="ECO:0000259" key="1">
    <source>
        <dbReference type="Pfam" id="PF12770"/>
    </source>
</evidence>
<sequence>MNQHDEEAVAIEAARVQLRSTPSSDDPWQDWSDLRALLYTRFERHHQMEDLEEIIQTDLRLLCNTMIDGSKLQDHAVRLAYLANAYAARNKQTLASTDNAKSLYFRRLALETLPLEAPTNLRAVIRSQLALSLLTKADEERNTPLMDEAYSQAATALDSNTERNGLRYQEELDTLANVLRQRFLLQGHPMDLDRSIELLEEEVKLDVDDLLGAFHNLSYSLSLRYKILGDVVDLNRAIELGFKAVHSPKVTLESFLDRVRNLVDFLEARFFRFKNITDLQIAKKLLNLAISRVSAESSRFAALSGTLSRLLRTSYNVSNSLEDLEAAIEVARKGVAVPRAPSTTKRTLQNELGLLLTARYKRLGQENDAHEALRHYQSALNSVGSVESTHCLMMSNMASTYDSLYRSTDKIEYLRKAHTLFLEAMASSDVDAYPAAWLNGANNCILLYIADDSQIQYLPQGLNFIHQALGVAKKHLSDEWAQMCLSAGVLYALKYRKSGETEDFGSALVMYLETWRMKTAPLATRLKAINLACNLLIESNRWLEAWPFLQAAVELIPIYCASSPNEQDQQYMLSDLSGITARACTAGLVVGDTAKALEVWEQGRGMIVSSSYHSIGELPKLKNEHPHLYESFCERRAAAFESSNTARESAEKSLDNAYLSRDKMKLDKMALLQEVIQDIRKRSGFENFLRPLGTARMKHLAGDGAIVALNSSQYRTHAILVTRSRITSIELSDPPEHPYLFQNLGTIYNKLTQVDPHPSDGGPLDMRLMNSKMVGLLYKLWLHVVEPICNALGFDRERMHSKLNEQPPQLGACRIKWMASGVFSRLPLHAAGIWEGPCTDVLAKRAISSYAASFRVLDHAFEKSKGIEGVELRGLITSMERPSRDVPYWKKKMFLKSAKRETQWIQAANSKIHWTALVHPSAQEVLHELPKYSLAHFITHGISDPKNPLQSHLVLMTDAKLQGSAAQSETSNKDVVPDKLSVLDLFHCTADNAILAFLAACCTADAQVPNLADENLHIVNAFQIAGFPHVVGTLWPASEFICPIFAKKFYSSLQSFTESTVLSNDVLAFSVHFAMLTLMRDYLSEPRLWACFVHMGP</sequence>
<proteinExistence type="predicted"/>
<dbReference type="Proteomes" id="UP000800092">
    <property type="component" value="Unassembled WGS sequence"/>
</dbReference>
<organism evidence="2 3">
    <name type="scientific">Viridothelium virens</name>
    <name type="common">Speckled blister lichen</name>
    <name type="synonym">Trypethelium virens</name>
    <dbReference type="NCBI Taxonomy" id="1048519"/>
    <lineage>
        <taxon>Eukaryota</taxon>
        <taxon>Fungi</taxon>
        <taxon>Dikarya</taxon>
        <taxon>Ascomycota</taxon>
        <taxon>Pezizomycotina</taxon>
        <taxon>Dothideomycetes</taxon>
        <taxon>Dothideomycetes incertae sedis</taxon>
        <taxon>Trypetheliales</taxon>
        <taxon>Trypetheliaceae</taxon>
        <taxon>Viridothelium</taxon>
    </lineage>
</organism>